<dbReference type="EMBL" id="CP046322">
    <property type="protein sequence ID" value="QGS35302.1"/>
    <property type="molecule type" value="Genomic_DNA"/>
</dbReference>
<dbReference type="KEGG" id="cxe:FOB82_10530"/>
<name>A0A6B8TPS9_9CORY</name>
<feature type="compositionally biased region" description="Basic and acidic residues" evidence="1">
    <location>
        <begin position="81"/>
        <end position="95"/>
    </location>
</feature>
<reference evidence="2 3" key="1">
    <citation type="submission" date="2019-11" db="EMBL/GenBank/DDBJ databases">
        <title>FDA dAtabase for Regulatory Grade micrObial Sequences (FDA-ARGOS): Supporting development and validation of Infectious Disease Dx tests.</title>
        <authorList>
            <person name="Kerrigan L."/>
            <person name="Long C."/>
            <person name="Tallon L."/>
            <person name="Sadzewicz L."/>
            <person name="Vavikolanu K."/>
            <person name="Mehta A."/>
            <person name="Aluvathingal J."/>
            <person name="Nadendla S."/>
            <person name="Yan Y."/>
            <person name="Sichtig H."/>
        </authorList>
    </citation>
    <scope>NUCLEOTIDE SEQUENCE [LARGE SCALE GENOMIC DNA]</scope>
    <source>
        <strain evidence="2 3">FDAARGOS_674</strain>
    </source>
</reference>
<evidence type="ECO:0000313" key="3">
    <source>
        <dbReference type="Proteomes" id="UP000426857"/>
    </source>
</evidence>
<dbReference type="AlphaFoldDB" id="A0A6B8TPS9"/>
<feature type="compositionally biased region" description="Pro residues" evidence="1">
    <location>
        <begin position="55"/>
        <end position="78"/>
    </location>
</feature>
<proteinExistence type="predicted"/>
<sequence>MWKNTRPWLRYIEGIDGAQAGSGGTPTPPEPQEPAPAPPEKGGDQNGDKASGDEPPAPAPEPVVTPPEPAGDPEPPAKPAAKPDTDDPRDTELEAMRQQLKELSEWRDKEVARARDSMAADVAKAAGLPDGFASRLRGDSREQLEADAKELAAVIGHASGRGAVDPSQGKSGGPGAATIEDAIKAHYGIN</sequence>
<evidence type="ECO:0000256" key="1">
    <source>
        <dbReference type="SAM" id="MobiDB-lite"/>
    </source>
</evidence>
<evidence type="ECO:0000313" key="2">
    <source>
        <dbReference type="EMBL" id="QGS35302.1"/>
    </source>
</evidence>
<dbReference type="RefSeq" id="WP_155870219.1">
    <property type="nucleotide sequence ID" value="NZ_CP046322.1"/>
</dbReference>
<accession>A0A6B8TPS9</accession>
<evidence type="ECO:0008006" key="4">
    <source>
        <dbReference type="Google" id="ProtNLM"/>
    </source>
</evidence>
<feature type="region of interest" description="Disordered" evidence="1">
    <location>
        <begin position="117"/>
        <end position="141"/>
    </location>
</feature>
<organism evidence="2 3">
    <name type="scientific">Corynebacterium xerosis</name>
    <dbReference type="NCBI Taxonomy" id="1725"/>
    <lineage>
        <taxon>Bacteria</taxon>
        <taxon>Bacillati</taxon>
        <taxon>Actinomycetota</taxon>
        <taxon>Actinomycetes</taxon>
        <taxon>Mycobacteriales</taxon>
        <taxon>Corynebacteriaceae</taxon>
        <taxon>Corynebacterium</taxon>
    </lineage>
</organism>
<protein>
    <recommendedName>
        <fullName evidence="4">DUF4355 domain-containing protein</fullName>
    </recommendedName>
</protein>
<feature type="compositionally biased region" description="Basic and acidic residues" evidence="1">
    <location>
        <begin position="41"/>
        <end position="52"/>
    </location>
</feature>
<feature type="compositionally biased region" description="Pro residues" evidence="1">
    <location>
        <begin position="26"/>
        <end position="39"/>
    </location>
</feature>
<gene>
    <name evidence="2" type="ORF">FOB82_10530</name>
</gene>
<feature type="region of interest" description="Disordered" evidence="1">
    <location>
        <begin position="1"/>
        <end position="95"/>
    </location>
</feature>
<dbReference type="Proteomes" id="UP000426857">
    <property type="component" value="Chromosome"/>
</dbReference>